<comment type="caution">
    <text evidence="2">The sequence shown here is derived from an EMBL/GenBank/DDBJ whole genome shotgun (WGS) entry which is preliminary data.</text>
</comment>
<reference evidence="2" key="2">
    <citation type="submission" date="2023-05" db="EMBL/GenBank/DDBJ databases">
        <authorList>
            <person name="Fouks B."/>
        </authorList>
    </citation>
    <scope>NUCLEOTIDE SEQUENCE</scope>
    <source>
        <strain evidence="2">Stay&amp;Tobe</strain>
        <tissue evidence="2">Testes</tissue>
    </source>
</reference>
<evidence type="ECO:0000313" key="3">
    <source>
        <dbReference type="Proteomes" id="UP001233999"/>
    </source>
</evidence>
<feature type="non-terminal residue" evidence="2">
    <location>
        <position position="1"/>
    </location>
</feature>
<feature type="region of interest" description="Disordered" evidence="1">
    <location>
        <begin position="83"/>
        <end position="118"/>
    </location>
</feature>
<feature type="non-terminal residue" evidence="2">
    <location>
        <position position="328"/>
    </location>
</feature>
<dbReference type="EMBL" id="JASPKZ010001962">
    <property type="protein sequence ID" value="KAJ9596760.1"/>
    <property type="molecule type" value="Genomic_DNA"/>
</dbReference>
<name>A0AAD8ADK6_DIPPU</name>
<keyword evidence="3" id="KW-1185">Reference proteome</keyword>
<proteinExistence type="predicted"/>
<dbReference type="AlphaFoldDB" id="A0AAD8ADK6"/>
<feature type="region of interest" description="Disordered" evidence="1">
    <location>
        <begin position="253"/>
        <end position="286"/>
    </location>
</feature>
<reference evidence="2" key="1">
    <citation type="journal article" date="2023" name="IScience">
        <title>Live-bearing cockroach genome reveals convergent evolutionary mechanisms linked to viviparity in insects and beyond.</title>
        <authorList>
            <person name="Fouks B."/>
            <person name="Harrison M.C."/>
            <person name="Mikhailova A.A."/>
            <person name="Marchal E."/>
            <person name="English S."/>
            <person name="Carruthers M."/>
            <person name="Jennings E.C."/>
            <person name="Chiamaka E.L."/>
            <person name="Frigard R.A."/>
            <person name="Pippel M."/>
            <person name="Attardo G.M."/>
            <person name="Benoit J.B."/>
            <person name="Bornberg-Bauer E."/>
            <person name="Tobe S.S."/>
        </authorList>
    </citation>
    <scope>NUCLEOTIDE SEQUENCE</scope>
    <source>
        <strain evidence="2">Stay&amp;Tobe</strain>
    </source>
</reference>
<organism evidence="2 3">
    <name type="scientific">Diploptera punctata</name>
    <name type="common">Pacific beetle cockroach</name>
    <dbReference type="NCBI Taxonomy" id="6984"/>
    <lineage>
        <taxon>Eukaryota</taxon>
        <taxon>Metazoa</taxon>
        <taxon>Ecdysozoa</taxon>
        <taxon>Arthropoda</taxon>
        <taxon>Hexapoda</taxon>
        <taxon>Insecta</taxon>
        <taxon>Pterygota</taxon>
        <taxon>Neoptera</taxon>
        <taxon>Polyneoptera</taxon>
        <taxon>Dictyoptera</taxon>
        <taxon>Blattodea</taxon>
        <taxon>Blaberoidea</taxon>
        <taxon>Blaberidae</taxon>
        <taxon>Diplopterinae</taxon>
        <taxon>Diploptera</taxon>
    </lineage>
</organism>
<gene>
    <name evidence="2" type="ORF">L9F63_012218</name>
</gene>
<sequence>KWVKGCNTFLIYNEILRFLRAILASKCVILSLPRKWGVNLITGTVDTMAKEEYATNISCKTIIEFGANTKMAQVSSCVQSKIDNNQLPENEENGTECGNSSEIDNQQFPESEENGGHTSEIQIDNRFSESEENGGHTSEIQFDNQFPEKCNKGFNTEFGLNVHNGMRHKIEHFLDDNSKEHAKVHEQLLNNTTSSSTVSTKVNLQQRKNYELWVPIKNFKQKQECYVCKHQRCLVLRKIWLFTAKSLSLHRLRKDQTSENEKTNKRKNNRQGQNRTHAEENTDSNESYNDKLEFFGRLYQIPLFRIYQKHDRSLQGPTSWIKQQVTSS</sequence>
<feature type="compositionally biased region" description="Basic and acidic residues" evidence="1">
    <location>
        <begin position="254"/>
        <end position="263"/>
    </location>
</feature>
<dbReference type="Proteomes" id="UP001233999">
    <property type="component" value="Unassembled WGS sequence"/>
</dbReference>
<evidence type="ECO:0000256" key="1">
    <source>
        <dbReference type="SAM" id="MobiDB-lite"/>
    </source>
</evidence>
<protein>
    <submittedName>
        <fullName evidence="2">Uncharacterized protein</fullName>
    </submittedName>
</protein>
<accession>A0AAD8ADK6</accession>
<feature type="compositionally biased region" description="Polar residues" evidence="1">
    <location>
        <begin position="96"/>
        <end position="109"/>
    </location>
</feature>
<evidence type="ECO:0000313" key="2">
    <source>
        <dbReference type="EMBL" id="KAJ9596760.1"/>
    </source>
</evidence>